<gene>
    <name evidence="2" type="ORF">FWILDA_LOCUS19338</name>
</gene>
<evidence type="ECO:0000256" key="1">
    <source>
        <dbReference type="SAM" id="MobiDB-lite"/>
    </source>
</evidence>
<dbReference type="Proteomes" id="UP001153678">
    <property type="component" value="Unassembled WGS sequence"/>
</dbReference>
<protein>
    <submittedName>
        <fullName evidence="2">17930_t:CDS:1</fullName>
    </submittedName>
</protein>
<sequence>SKIDEFSSSSDSPITVNHAGSNQLSDEMACALRLFEVKSHCNLTDDAFRQTMLAIDMCINSCCAYTERYKEHIQCKYCGTPRYQNATSNIDLVSQ</sequence>
<evidence type="ECO:0000313" key="3">
    <source>
        <dbReference type="Proteomes" id="UP001153678"/>
    </source>
</evidence>
<comment type="caution">
    <text evidence="2">The sequence shown here is derived from an EMBL/GenBank/DDBJ whole genome shotgun (WGS) entry which is preliminary data.</text>
</comment>
<reference evidence="2" key="1">
    <citation type="submission" date="2022-08" db="EMBL/GenBank/DDBJ databases">
        <authorList>
            <person name="Kallberg Y."/>
            <person name="Tangrot J."/>
            <person name="Rosling A."/>
        </authorList>
    </citation>
    <scope>NUCLEOTIDE SEQUENCE</scope>
    <source>
        <strain evidence="2">Wild A</strain>
    </source>
</reference>
<feature type="non-terminal residue" evidence="2">
    <location>
        <position position="95"/>
    </location>
</feature>
<accession>A0A9W4X0L9</accession>
<keyword evidence="3" id="KW-1185">Reference proteome</keyword>
<name>A0A9W4X0L9_9GLOM</name>
<feature type="non-terminal residue" evidence="2">
    <location>
        <position position="1"/>
    </location>
</feature>
<feature type="region of interest" description="Disordered" evidence="1">
    <location>
        <begin position="1"/>
        <end position="20"/>
    </location>
</feature>
<evidence type="ECO:0000313" key="2">
    <source>
        <dbReference type="EMBL" id="CAI2199972.1"/>
    </source>
</evidence>
<proteinExistence type="predicted"/>
<dbReference type="AlphaFoldDB" id="A0A9W4X0L9"/>
<organism evidence="2 3">
    <name type="scientific">Funneliformis geosporum</name>
    <dbReference type="NCBI Taxonomy" id="1117311"/>
    <lineage>
        <taxon>Eukaryota</taxon>
        <taxon>Fungi</taxon>
        <taxon>Fungi incertae sedis</taxon>
        <taxon>Mucoromycota</taxon>
        <taxon>Glomeromycotina</taxon>
        <taxon>Glomeromycetes</taxon>
        <taxon>Glomerales</taxon>
        <taxon>Glomeraceae</taxon>
        <taxon>Funneliformis</taxon>
    </lineage>
</organism>
<dbReference type="EMBL" id="CAMKVN010022903">
    <property type="protein sequence ID" value="CAI2199972.1"/>
    <property type="molecule type" value="Genomic_DNA"/>
</dbReference>
<dbReference type="OrthoDB" id="2441982at2759"/>